<comment type="caution">
    <text evidence="1">The sequence shown here is derived from an EMBL/GenBank/DDBJ whole genome shotgun (WGS) entry which is preliminary data.</text>
</comment>
<dbReference type="Proteomes" id="UP000653076">
    <property type="component" value="Unassembled WGS sequence"/>
</dbReference>
<dbReference type="EMBL" id="BOPC01000024">
    <property type="protein sequence ID" value="GIJ26761.1"/>
    <property type="molecule type" value="Genomic_DNA"/>
</dbReference>
<gene>
    <name evidence="1" type="ORF">Vqi01_19230</name>
</gene>
<protein>
    <submittedName>
        <fullName evidence="1">Uncharacterized protein</fullName>
    </submittedName>
</protein>
<accession>A0ABQ4J9B5</accession>
<organism evidence="1 2">
    <name type="scientific">Micromonospora qiuiae</name>
    <dbReference type="NCBI Taxonomy" id="502268"/>
    <lineage>
        <taxon>Bacteria</taxon>
        <taxon>Bacillati</taxon>
        <taxon>Actinomycetota</taxon>
        <taxon>Actinomycetes</taxon>
        <taxon>Micromonosporales</taxon>
        <taxon>Micromonosporaceae</taxon>
        <taxon>Micromonospora</taxon>
    </lineage>
</organism>
<reference evidence="1 2" key="1">
    <citation type="submission" date="2021-01" db="EMBL/GenBank/DDBJ databases">
        <title>Whole genome shotgun sequence of Verrucosispora qiuiae NBRC 106684.</title>
        <authorList>
            <person name="Komaki H."/>
            <person name="Tamura T."/>
        </authorList>
    </citation>
    <scope>NUCLEOTIDE SEQUENCE [LARGE SCALE GENOMIC DNA]</scope>
    <source>
        <strain evidence="1 2">NBRC 106684</strain>
    </source>
</reference>
<dbReference type="RefSeq" id="WP_204034347.1">
    <property type="nucleotide sequence ID" value="NZ_BOPC01000024.1"/>
</dbReference>
<proteinExistence type="predicted"/>
<sequence>MEDQLVLAVTTTLATKGAEALASGARTATGALVRLVRSRFRRGTREGDTLTATMEHPHEQSHQAALASFLAAEMARDPAFDLAVRTAWRRLSNPTDETHQHNVVNNFSGAADRVVQAHDIRGDINF</sequence>
<evidence type="ECO:0000313" key="1">
    <source>
        <dbReference type="EMBL" id="GIJ26761.1"/>
    </source>
</evidence>
<keyword evidence="2" id="KW-1185">Reference proteome</keyword>
<evidence type="ECO:0000313" key="2">
    <source>
        <dbReference type="Proteomes" id="UP000653076"/>
    </source>
</evidence>
<name>A0ABQ4J9B5_9ACTN</name>